<protein>
    <submittedName>
        <fullName evidence="1">Uncharacterized protein</fullName>
    </submittedName>
</protein>
<dbReference type="AlphaFoldDB" id="A0A251UNE8"/>
<gene>
    <name evidence="1" type="ORF">HannXRQ_Chr05g0138261</name>
</gene>
<name>A0A251UNE8_HELAN</name>
<organism evidence="1 2">
    <name type="scientific">Helianthus annuus</name>
    <name type="common">Common sunflower</name>
    <dbReference type="NCBI Taxonomy" id="4232"/>
    <lineage>
        <taxon>Eukaryota</taxon>
        <taxon>Viridiplantae</taxon>
        <taxon>Streptophyta</taxon>
        <taxon>Embryophyta</taxon>
        <taxon>Tracheophyta</taxon>
        <taxon>Spermatophyta</taxon>
        <taxon>Magnoliopsida</taxon>
        <taxon>eudicotyledons</taxon>
        <taxon>Gunneridae</taxon>
        <taxon>Pentapetalae</taxon>
        <taxon>asterids</taxon>
        <taxon>campanulids</taxon>
        <taxon>Asterales</taxon>
        <taxon>Asteraceae</taxon>
        <taxon>Asteroideae</taxon>
        <taxon>Heliantheae alliance</taxon>
        <taxon>Heliantheae</taxon>
        <taxon>Helianthus</taxon>
    </lineage>
</organism>
<evidence type="ECO:0000313" key="1">
    <source>
        <dbReference type="EMBL" id="OTG24579.1"/>
    </source>
</evidence>
<reference evidence="2" key="1">
    <citation type="journal article" date="2017" name="Nature">
        <title>The sunflower genome provides insights into oil metabolism, flowering and Asterid evolution.</title>
        <authorList>
            <person name="Badouin H."/>
            <person name="Gouzy J."/>
            <person name="Grassa C.J."/>
            <person name="Murat F."/>
            <person name="Staton S.E."/>
            <person name="Cottret L."/>
            <person name="Lelandais-Briere C."/>
            <person name="Owens G.L."/>
            <person name="Carrere S."/>
            <person name="Mayjonade B."/>
            <person name="Legrand L."/>
            <person name="Gill N."/>
            <person name="Kane N.C."/>
            <person name="Bowers J.E."/>
            <person name="Hubner S."/>
            <person name="Bellec A."/>
            <person name="Berard A."/>
            <person name="Berges H."/>
            <person name="Blanchet N."/>
            <person name="Boniface M.C."/>
            <person name="Brunel D."/>
            <person name="Catrice O."/>
            <person name="Chaidir N."/>
            <person name="Claudel C."/>
            <person name="Donnadieu C."/>
            <person name="Faraut T."/>
            <person name="Fievet G."/>
            <person name="Helmstetter N."/>
            <person name="King M."/>
            <person name="Knapp S.J."/>
            <person name="Lai Z."/>
            <person name="Le Paslier M.C."/>
            <person name="Lippi Y."/>
            <person name="Lorenzon L."/>
            <person name="Mandel J.R."/>
            <person name="Marage G."/>
            <person name="Marchand G."/>
            <person name="Marquand E."/>
            <person name="Bret-Mestries E."/>
            <person name="Morien E."/>
            <person name="Nambeesan S."/>
            <person name="Nguyen T."/>
            <person name="Pegot-Espagnet P."/>
            <person name="Pouilly N."/>
            <person name="Raftis F."/>
            <person name="Sallet E."/>
            <person name="Schiex T."/>
            <person name="Thomas J."/>
            <person name="Vandecasteele C."/>
            <person name="Vares D."/>
            <person name="Vear F."/>
            <person name="Vautrin S."/>
            <person name="Crespi M."/>
            <person name="Mangin B."/>
            <person name="Burke J.M."/>
            <person name="Salse J."/>
            <person name="Munos S."/>
            <person name="Vincourt P."/>
            <person name="Rieseberg L.H."/>
            <person name="Langlade N.B."/>
        </authorList>
    </citation>
    <scope>NUCLEOTIDE SEQUENCE [LARGE SCALE GENOMIC DNA]</scope>
    <source>
        <strain evidence="2">cv. SF193</strain>
    </source>
</reference>
<dbReference type="EMBL" id="CM007894">
    <property type="protein sequence ID" value="OTG24579.1"/>
    <property type="molecule type" value="Genomic_DNA"/>
</dbReference>
<keyword evidence="2" id="KW-1185">Reference proteome</keyword>
<accession>A0A251UNE8</accession>
<dbReference type="InParanoid" id="A0A251UNE8"/>
<sequence>MSPVPPRSSRRYHVGTSIVSPLRYFPHSLVNRKPPEKNLQVRRNRRDYRSFSWIPNLTRALLTRNHERNQCGC</sequence>
<evidence type="ECO:0000313" key="2">
    <source>
        <dbReference type="Proteomes" id="UP000215914"/>
    </source>
</evidence>
<dbReference type="Proteomes" id="UP000215914">
    <property type="component" value="Chromosome 5"/>
</dbReference>
<proteinExistence type="predicted"/>